<dbReference type="AlphaFoldDB" id="A0A841R9Q5"/>
<sequence length="82" mass="9482">MGNTQEKIKRTVLSRIRSNKNINDPSHVSVEIKTSGFLFWKKNEIHVTGRVDLDIEKKEIDEIIESEAHGMIIHNTLRVKKS</sequence>
<evidence type="ECO:0000313" key="2">
    <source>
        <dbReference type="Proteomes" id="UP000587760"/>
    </source>
</evidence>
<comment type="caution">
    <text evidence="1">The sequence shown here is derived from an EMBL/GenBank/DDBJ whole genome shotgun (WGS) entry which is preliminary data.</text>
</comment>
<dbReference type="Proteomes" id="UP000587760">
    <property type="component" value="Unassembled WGS sequence"/>
</dbReference>
<proteinExistence type="predicted"/>
<keyword evidence="2" id="KW-1185">Reference proteome</keyword>
<dbReference type="RefSeq" id="WP_184744680.1">
    <property type="nucleotide sequence ID" value="NZ_JACHGJ010000002.1"/>
</dbReference>
<evidence type="ECO:0000313" key="1">
    <source>
        <dbReference type="EMBL" id="MBB6479438.1"/>
    </source>
</evidence>
<protein>
    <recommendedName>
        <fullName evidence="3">BON domain-containing protein</fullName>
    </recommendedName>
</protein>
<name>A0A841R9Q5_9SPIO</name>
<dbReference type="EMBL" id="JACHGJ010000002">
    <property type="protein sequence ID" value="MBB6479438.1"/>
    <property type="molecule type" value="Genomic_DNA"/>
</dbReference>
<organism evidence="1 2">
    <name type="scientific">Spirochaeta isovalerica</name>
    <dbReference type="NCBI Taxonomy" id="150"/>
    <lineage>
        <taxon>Bacteria</taxon>
        <taxon>Pseudomonadati</taxon>
        <taxon>Spirochaetota</taxon>
        <taxon>Spirochaetia</taxon>
        <taxon>Spirochaetales</taxon>
        <taxon>Spirochaetaceae</taxon>
        <taxon>Spirochaeta</taxon>
    </lineage>
</organism>
<gene>
    <name evidence="1" type="ORF">HNR50_001096</name>
</gene>
<accession>A0A841R9Q5</accession>
<evidence type="ECO:0008006" key="3">
    <source>
        <dbReference type="Google" id="ProtNLM"/>
    </source>
</evidence>
<reference evidence="1 2" key="1">
    <citation type="submission" date="2020-08" db="EMBL/GenBank/DDBJ databases">
        <title>Genomic Encyclopedia of Type Strains, Phase IV (KMG-IV): sequencing the most valuable type-strain genomes for metagenomic binning, comparative biology and taxonomic classification.</title>
        <authorList>
            <person name="Goeker M."/>
        </authorList>
    </citation>
    <scope>NUCLEOTIDE SEQUENCE [LARGE SCALE GENOMIC DNA]</scope>
    <source>
        <strain evidence="1 2">DSM 2461</strain>
    </source>
</reference>